<evidence type="ECO:0000313" key="2">
    <source>
        <dbReference type="Proteomes" id="UP000824232"/>
    </source>
</evidence>
<dbReference type="EMBL" id="DVHC01000043">
    <property type="protein sequence ID" value="HIR59261.1"/>
    <property type="molecule type" value="Genomic_DNA"/>
</dbReference>
<dbReference type="Proteomes" id="UP000824232">
    <property type="component" value="Unassembled WGS sequence"/>
</dbReference>
<proteinExistence type="predicted"/>
<protein>
    <submittedName>
        <fullName evidence="1">Uncharacterized protein</fullName>
    </submittedName>
</protein>
<dbReference type="AlphaFoldDB" id="A0A9D1DUJ3"/>
<comment type="caution">
    <text evidence="1">The sequence shown here is derived from an EMBL/GenBank/DDBJ whole genome shotgun (WGS) entry which is preliminary data.</text>
</comment>
<accession>A0A9D1DUJ3</accession>
<evidence type="ECO:0000313" key="1">
    <source>
        <dbReference type="EMBL" id="HIR59261.1"/>
    </source>
</evidence>
<reference evidence="1" key="1">
    <citation type="submission" date="2020-10" db="EMBL/GenBank/DDBJ databases">
        <authorList>
            <person name="Gilroy R."/>
        </authorList>
    </citation>
    <scope>NUCLEOTIDE SEQUENCE</scope>
    <source>
        <strain evidence="1">CHK184-20233</strain>
    </source>
</reference>
<reference evidence="1" key="2">
    <citation type="journal article" date="2021" name="PeerJ">
        <title>Extensive microbial diversity within the chicken gut microbiome revealed by metagenomics and culture.</title>
        <authorList>
            <person name="Gilroy R."/>
            <person name="Ravi A."/>
            <person name="Getino M."/>
            <person name="Pursley I."/>
            <person name="Horton D.L."/>
            <person name="Alikhan N.F."/>
            <person name="Baker D."/>
            <person name="Gharbi K."/>
            <person name="Hall N."/>
            <person name="Watson M."/>
            <person name="Adriaenssens E.M."/>
            <person name="Foster-Nyarko E."/>
            <person name="Jarju S."/>
            <person name="Secka A."/>
            <person name="Antonio M."/>
            <person name="Oren A."/>
            <person name="Chaudhuri R.R."/>
            <person name="La Ragione R."/>
            <person name="Hildebrand F."/>
            <person name="Pallen M.J."/>
        </authorList>
    </citation>
    <scope>NUCLEOTIDE SEQUENCE</scope>
    <source>
        <strain evidence="1">CHK184-20233</strain>
    </source>
</reference>
<sequence>MKEEISKNIIKQLCNDFVDTICVGLEEYPDEFPYTLACINFIYELKVKGIYFNFKIISECSNILESMYNESIKYLAR</sequence>
<name>A0A9D1DUJ3_9FIRM</name>
<organism evidence="1 2">
    <name type="scientific">Candidatus Onthousia excrementipullorum</name>
    <dbReference type="NCBI Taxonomy" id="2840884"/>
    <lineage>
        <taxon>Bacteria</taxon>
        <taxon>Bacillati</taxon>
        <taxon>Bacillota</taxon>
        <taxon>Bacilli</taxon>
        <taxon>Candidatus Onthousia</taxon>
    </lineage>
</organism>
<gene>
    <name evidence="1" type="ORF">IAB38_04350</name>
</gene>